<name>A0A5H2XMC6_PRUDU</name>
<feature type="non-terminal residue" evidence="1">
    <location>
        <position position="1"/>
    </location>
</feature>
<dbReference type="AlphaFoldDB" id="A0A5H2XMC6"/>
<reference evidence="1" key="1">
    <citation type="journal article" date="2019" name="Science">
        <title>Mutation of a bHLH transcription factor allowed almond domestication.</title>
        <authorList>
            <person name="Sanchez-Perez R."/>
            <person name="Pavan S."/>
            <person name="Mazzeo R."/>
            <person name="Moldovan C."/>
            <person name="Aiese Cigliano R."/>
            <person name="Del Cueto J."/>
            <person name="Ricciardi F."/>
            <person name="Lotti C."/>
            <person name="Ricciardi L."/>
            <person name="Dicenta F."/>
            <person name="Lopez-Marques R.L."/>
            <person name="Lindberg Moller B."/>
        </authorList>
    </citation>
    <scope>NUCLEOTIDE SEQUENCE</scope>
</reference>
<sequence>DNQAPGDRSTRSRDLRRVKLARTICRRSARDPPPGHSKFPRHHAVEVRGIHHRANHSFCAKAVEVRGIHHRANHSFRAKVKFCRKSLQP</sequence>
<protein>
    <submittedName>
        <fullName evidence="1">Uncharacterized protein</fullName>
    </submittedName>
</protein>
<gene>
    <name evidence="1" type="ORF">Prudu_825S000300</name>
</gene>
<proteinExistence type="predicted"/>
<accession>A0A5H2XMC6</accession>
<organism evidence="1">
    <name type="scientific">Prunus dulcis</name>
    <name type="common">Almond</name>
    <name type="synonym">Amygdalus dulcis</name>
    <dbReference type="NCBI Taxonomy" id="3755"/>
    <lineage>
        <taxon>Eukaryota</taxon>
        <taxon>Viridiplantae</taxon>
        <taxon>Streptophyta</taxon>
        <taxon>Embryophyta</taxon>
        <taxon>Tracheophyta</taxon>
        <taxon>Spermatophyta</taxon>
        <taxon>Magnoliopsida</taxon>
        <taxon>eudicotyledons</taxon>
        <taxon>Gunneridae</taxon>
        <taxon>Pentapetalae</taxon>
        <taxon>rosids</taxon>
        <taxon>fabids</taxon>
        <taxon>Rosales</taxon>
        <taxon>Rosaceae</taxon>
        <taxon>Amygdaloideae</taxon>
        <taxon>Amygdaleae</taxon>
        <taxon>Prunus</taxon>
    </lineage>
</organism>
<dbReference type="EMBL" id="AP021162">
    <property type="protein sequence ID" value="BBN69218.1"/>
    <property type="molecule type" value="Genomic_DNA"/>
</dbReference>
<evidence type="ECO:0000313" key="1">
    <source>
        <dbReference type="EMBL" id="BBN69218.1"/>
    </source>
</evidence>